<gene>
    <name evidence="1" type="ORF">SBA5_440011</name>
</gene>
<proteinExistence type="predicted"/>
<accession>A0A2N9LM46</accession>
<sequence length="72" mass="8071">MCHPFAKSGQRRHIIPEANQANAQTDLLQRSAEPFYLRAFTGTVDARETNDSYSSVVALRIHHYASVCPTSH</sequence>
<reference evidence="2" key="1">
    <citation type="submission" date="2018-02" db="EMBL/GenBank/DDBJ databases">
        <authorList>
            <person name="Hausmann B."/>
        </authorList>
    </citation>
    <scope>NUCLEOTIDE SEQUENCE [LARGE SCALE GENOMIC DNA]</scope>
    <source>
        <strain evidence="2">Peat soil MAG SbA5</strain>
    </source>
</reference>
<organism evidence="1 2">
    <name type="scientific">Candidatus Sulfuritelmatomonas gaucii</name>
    <dbReference type="NCBI Taxonomy" id="2043161"/>
    <lineage>
        <taxon>Bacteria</taxon>
        <taxon>Pseudomonadati</taxon>
        <taxon>Acidobacteriota</taxon>
        <taxon>Terriglobia</taxon>
        <taxon>Terriglobales</taxon>
        <taxon>Acidobacteriaceae</taxon>
        <taxon>Candidatus Sulfuritelmatomonas</taxon>
    </lineage>
</organism>
<protein>
    <submittedName>
        <fullName evidence="1">Uncharacterized protein</fullName>
    </submittedName>
</protein>
<dbReference type="Proteomes" id="UP000239735">
    <property type="component" value="Unassembled WGS sequence"/>
</dbReference>
<dbReference type="AlphaFoldDB" id="A0A2N9LM46"/>
<dbReference type="EMBL" id="OKRB01000102">
    <property type="protein sequence ID" value="SPE24204.1"/>
    <property type="molecule type" value="Genomic_DNA"/>
</dbReference>
<evidence type="ECO:0000313" key="2">
    <source>
        <dbReference type="Proteomes" id="UP000239735"/>
    </source>
</evidence>
<evidence type="ECO:0000313" key="1">
    <source>
        <dbReference type="EMBL" id="SPE24204.1"/>
    </source>
</evidence>
<name>A0A2N9LM46_9BACT</name>